<sequence length="75" mass="8536">MLNTGSVVQQKDFNTWCIKVIKADQMFFFFIIERNELWNNLMFGVVTLGMLCSKRQSISSCDSAVYEEASSASIL</sequence>
<name>A0ABC8UK15_9AQUA</name>
<keyword evidence="2" id="KW-1185">Reference proteome</keyword>
<reference evidence="1 2" key="1">
    <citation type="submission" date="2024-02" db="EMBL/GenBank/DDBJ databases">
        <authorList>
            <person name="Vignale AGUSTIN F."/>
            <person name="Sosa J E."/>
            <person name="Modenutti C."/>
        </authorList>
    </citation>
    <scope>NUCLEOTIDE SEQUENCE [LARGE SCALE GENOMIC DNA]</scope>
</reference>
<evidence type="ECO:0000313" key="2">
    <source>
        <dbReference type="Proteomes" id="UP001642360"/>
    </source>
</evidence>
<dbReference type="Proteomes" id="UP001642360">
    <property type="component" value="Unassembled WGS sequence"/>
</dbReference>
<accession>A0ABC8UK15</accession>
<dbReference type="AlphaFoldDB" id="A0ABC8UK15"/>
<dbReference type="EMBL" id="CAUOFW020008024">
    <property type="protein sequence ID" value="CAK9181413.1"/>
    <property type="molecule type" value="Genomic_DNA"/>
</dbReference>
<protein>
    <submittedName>
        <fullName evidence="1">Uncharacterized protein</fullName>
    </submittedName>
</protein>
<organism evidence="1 2">
    <name type="scientific">Ilex paraguariensis</name>
    <name type="common">yerba mate</name>
    <dbReference type="NCBI Taxonomy" id="185542"/>
    <lineage>
        <taxon>Eukaryota</taxon>
        <taxon>Viridiplantae</taxon>
        <taxon>Streptophyta</taxon>
        <taxon>Embryophyta</taxon>
        <taxon>Tracheophyta</taxon>
        <taxon>Spermatophyta</taxon>
        <taxon>Magnoliopsida</taxon>
        <taxon>eudicotyledons</taxon>
        <taxon>Gunneridae</taxon>
        <taxon>Pentapetalae</taxon>
        <taxon>asterids</taxon>
        <taxon>campanulids</taxon>
        <taxon>Aquifoliales</taxon>
        <taxon>Aquifoliaceae</taxon>
        <taxon>Ilex</taxon>
    </lineage>
</organism>
<evidence type="ECO:0000313" key="1">
    <source>
        <dbReference type="EMBL" id="CAK9181413.1"/>
    </source>
</evidence>
<proteinExistence type="predicted"/>
<comment type="caution">
    <text evidence="1">The sequence shown here is derived from an EMBL/GenBank/DDBJ whole genome shotgun (WGS) entry which is preliminary data.</text>
</comment>
<gene>
    <name evidence="1" type="ORF">ILEXP_LOCUS51467</name>
</gene>